<protein>
    <submittedName>
        <fullName evidence="1">Uncharacterized protein</fullName>
    </submittedName>
</protein>
<dbReference type="Proteomes" id="UP000263627">
    <property type="component" value="Chromosome"/>
</dbReference>
<evidence type="ECO:0000313" key="1">
    <source>
        <dbReference type="EMBL" id="AXZ50949.1"/>
    </source>
</evidence>
<proteinExistence type="predicted"/>
<reference evidence="1 2" key="1">
    <citation type="submission" date="2018-09" db="EMBL/GenBank/DDBJ databases">
        <title>Whole genome sequencing of Citrobacter freundii AR_0116.</title>
        <authorList>
            <person name="Conlan S."/>
            <person name="Thomas P.J."/>
            <person name="Mullikin J."/>
            <person name="Frank K.M."/>
            <person name="Segre J.A."/>
        </authorList>
    </citation>
    <scope>NUCLEOTIDE SEQUENCE [LARGE SCALE GENOMIC DNA]</scope>
    <source>
        <strain evidence="1 2">AR_0116</strain>
    </source>
</reference>
<gene>
    <name evidence="1" type="ORF">AM363_22020</name>
</gene>
<accession>A0AB33H8L8</accession>
<evidence type="ECO:0000313" key="2">
    <source>
        <dbReference type="Proteomes" id="UP000263627"/>
    </source>
</evidence>
<sequence length="62" mass="6972">MTFSGFKSGTCQRYSGRVKEHKKSPLKRAFLSLGSRGSFAYLFLSPHRLVGVLLRLLTSCFC</sequence>
<dbReference type="AlphaFoldDB" id="A0AB33H8L8"/>
<name>A0AB33H8L8_CITFR</name>
<dbReference type="EMBL" id="CP032184">
    <property type="protein sequence ID" value="AXZ50949.1"/>
    <property type="molecule type" value="Genomic_DNA"/>
</dbReference>
<organism evidence="1 2">
    <name type="scientific">Citrobacter freundii</name>
    <dbReference type="NCBI Taxonomy" id="546"/>
    <lineage>
        <taxon>Bacteria</taxon>
        <taxon>Pseudomonadati</taxon>
        <taxon>Pseudomonadota</taxon>
        <taxon>Gammaproteobacteria</taxon>
        <taxon>Enterobacterales</taxon>
        <taxon>Enterobacteriaceae</taxon>
        <taxon>Citrobacter</taxon>
        <taxon>Citrobacter freundii complex</taxon>
    </lineage>
</organism>